<gene>
    <name evidence="3" type="ORF">JBL43_18740</name>
</gene>
<evidence type="ECO:0000313" key="4">
    <source>
        <dbReference type="Proteomes" id="UP000623301"/>
    </source>
</evidence>
<feature type="chain" id="PRO_5047210774" description="Esterase" evidence="2">
    <location>
        <begin position="20"/>
        <end position="415"/>
    </location>
</feature>
<keyword evidence="4" id="KW-1185">Reference proteome</keyword>
<dbReference type="Pfam" id="PF00756">
    <property type="entry name" value="Esterase"/>
    <property type="match status" value="1"/>
</dbReference>
<sequence length="415" mass="47784">MKKIYSLLLVLTFSFAAFSQNISLEAFKSSELSGELNSTRTLKIYVPDSYQQDSTRVYPLAIVLDAEYLFDIYVANSKLFAAKDKAPEQIVVGIFQNQKNERKLDCAVDLNSMLTETSSKFYKFIKNELIGYIEHNYRISPFRTIVGNTITANFTNYFMVEPTPIFNAYININPRYSQDIADLFRGKVPTIDRHTYYYLNNGAFLGEEKSKNIESLYYVLKNFENDNFKYKYDAFDTSTNISSMGQAIPAAMAHIFDMYSSISKEEFDTNIADLNPAEAIEYIEKKYVEIQYLFGANLKIRERDIFAIESIILDKEDGAYLEEFGKMINRLYPESPIGDYYIGQYYETGNNLKKALKYYKNGFAKISSEDPNSDGYYQNVERVLAKQKSLNNGQEIGDDYDEEIIESVEGDETGR</sequence>
<protein>
    <recommendedName>
        <fullName evidence="5">Esterase</fullName>
    </recommendedName>
</protein>
<accession>A0ABS0WWC2</accession>
<dbReference type="RefSeq" id="WP_198842896.1">
    <property type="nucleotide sequence ID" value="NZ_JAEHFJ010000014.1"/>
</dbReference>
<feature type="signal peptide" evidence="2">
    <location>
        <begin position="1"/>
        <end position="19"/>
    </location>
</feature>
<evidence type="ECO:0008006" key="5">
    <source>
        <dbReference type="Google" id="ProtNLM"/>
    </source>
</evidence>
<dbReference type="InterPro" id="IPR000801">
    <property type="entry name" value="Esterase-like"/>
</dbReference>
<feature type="region of interest" description="Disordered" evidence="1">
    <location>
        <begin position="393"/>
        <end position="415"/>
    </location>
</feature>
<comment type="caution">
    <text evidence="3">The sequence shown here is derived from an EMBL/GenBank/DDBJ whole genome shotgun (WGS) entry which is preliminary data.</text>
</comment>
<dbReference type="InterPro" id="IPR011990">
    <property type="entry name" value="TPR-like_helical_dom_sf"/>
</dbReference>
<dbReference type="Gene3D" id="3.40.50.1820">
    <property type="entry name" value="alpha/beta hydrolase"/>
    <property type="match status" value="1"/>
</dbReference>
<name>A0ABS0WWC2_9FLAO</name>
<keyword evidence="2" id="KW-0732">Signal</keyword>
<dbReference type="Proteomes" id="UP000623301">
    <property type="component" value="Unassembled WGS sequence"/>
</dbReference>
<dbReference type="InterPro" id="IPR029058">
    <property type="entry name" value="AB_hydrolase_fold"/>
</dbReference>
<proteinExistence type="predicted"/>
<feature type="compositionally biased region" description="Acidic residues" evidence="1">
    <location>
        <begin position="396"/>
        <end position="415"/>
    </location>
</feature>
<evidence type="ECO:0000256" key="2">
    <source>
        <dbReference type="SAM" id="SignalP"/>
    </source>
</evidence>
<dbReference type="SUPFAM" id="SSF53474">
    <property type="entry name" value="alpha/beta-Hydrolases"/>
    <property type="match status" value="1"/>
</dbReference>
<evidence type="ECO:0000313" key="3">
    <source>
        <dbReference type="EMBL" id="MBJ2176296.1"/>
    </source>
</evidence>
<dbReference type="EMBL" id="JAEHFJ010000014">
    <property type="protein sequence ID" value="MBJ2176296.1"/>
    <property type="molecule type" value="Genomic_DNA"/>
</dbReference>
<dbReference type="Gene3D" id="1.25.40.10">
    <property type="entry name" value="Tetratricopeptide repeat domain"/>
    <property type="match status" value="1"/>
</dbReference>
<organism evidence="3 4">
    <name type="scientific">Aureibaculum flavum</name>
    <dbReference type="NCBI Taxonomy" id="2795986"/>
    <lineage>
        <taxon>Bacteria</taxon>
        <taxon>Pseudomonadati</taxon>
        <taxon>Bacteroidota</taxon>
        <taxon>Flavobacteriia</taxon>
        <taxon>Flavobacteriales</taxon>
        <taxon>Flavobacteriaceae</taxon>
        <taxon>Aureibaculum</taxon>
    </lineage>
</organism>
<reference evidence="3 4" key="1">
    <citation type="submission" date="2020-12" db="EMBL/GenBank/DDBJ databases">
        <title>Aureibaculum luteum sp. nov. and Aureibaculum flavum sp. nov., novel members of the family Flavobacteriaceae isolated from Antarctic intertidal sediments.</title>
        <authorList>
            <person name="He X."/>
            <person name="Zhang X."/>
        </authorList>
    </citation>
    <scope>NUCLEOTIDE SEQUENCE [LARGE SCALE GENOMIC DNA]</scope>
    <source>
        <strain evidence="3 4">A20</strain>
    </source>
</reference>
<evidence type="ECO:0000256" key="1">
    <source>
        <dbReference type="SAM" id="MobiDB-lite"/>
    </source>
</evidence>